<reference evidence="2 3" key="1">
    <citation type="submission" date="2018-08" db="EMBL/GenBank/DDBJ databases">
        <title>A genome reference for cultivated species of the human gut microbiota.</title>
        <authorList>
            <person name="Zou Y."/>
            <person name="Xue W."/>
            <person name="Luo G."/>
        </authorList>
    </citation>
    <scope>NUCLEOTIDE SEQUENCE [LARGE SCALE GENOMIC DNA]</scope>
    <source>
        <strain evidence="2 3">AF19-1AC</strain>
    </source>
</reference>
<keyword evidence="1" id="KW-0472">Membrane</keyword>
<organism evidence="2 3">
    <name type="scientific">Bacteroides clarus</name>
    <dbReference type="NCBI Taxonomy" id="626929"/>
    <lineage>
        <taxon>Bacteria</taxon>
        <taxon>Pseudomonadati</taxon>
        <taxon>Bacteroidota</taxon>
        <taxon>Bacteroidia</taxon>
        <taxon>Bacteroidales</taxon>
        <taxon>Bacteroidaceae</taxon>
        <taxon>Bacteroides</taxon>
    </lineage>
</organism>
<proteinExistence type="predicted"/>
<gene>
    <name evidence="2" type="ORF">DWX38_07525</name>
</gene>
<accession>A0A412N525</accession>
<name>A0A412N525_9BACE</name>
<feature type="transmembrane region" description="Helical" evidence="1">
    <location>
        <begin position="17"/>
        <end position="36"/>
    </location>
</feature>
<feature type="transmembrane region" description="Helical" evidence="1">
    <location>
        <begin position="75"/>
        <end position="96"/>
    </location>
</feature>
<evidence type="ECO:0000313" key="3">
    <source>
        <dbReference type="Proteomes" id="UP000285159"/>
    </source>
</evidence>
<evidence type="ECO:0000256" key="1">
    <source>
        <dbReference type="SAM" id="Phobius"/>
    </source>
</evidence>
<dbReference type="RefSeq" id="WP_118467737.1">
    <property type="nucleotide sequence ID" value="NZ_QRWP01000005.1"/>
</dbReference>
<dbReference type="Proteomes" id="UP000285159">
    <property type="component" value="Unassembled WGS sequence"/>
</dbReference>
<evidence type="ECO:0000313" key="2">
    <source>
        <dbReference type="EMBL" id="RGT33635.1"/>
    </source>
</evidence>
<dbReference type="EMBL" id="QRWP01000005">
    <property type="protein sequence ID" value="RGT33635.1"/>
    <property type="molecule type" value="Genomic_DNA"/>
</dbReference>
<keyword evidence="1" id="KW-1133">Transmembrane helix</keyword>
<comment type="caution">
    <text evidence="2">The sequence shown here is derived from an EMBL/GenBank/DDBJ whole genome shotgun (WGS) entry which is preliminary data.</text>
</comment>
<feature type="transmembrane region" description="Helical" evidence="1">
    <location>
        <begin position="102"/>
        <end position="123"/>
    </location>
</feature>
<feature type="transmembrane region" description="Helical" evidence="1">
    <location>
        <begin position="48"/>
        <end position="68"/>
    </location>
</feature>
<keyword evidence="1" id="KW-0812">Transmembrane</keyword>
<sequence length="137" mass="15810">MNIDKIFLALSESYRKAIASIALCSLMLYPILYFSINTFETFDWFTQTLITVGVATTYIGTYTAWTIAIFKSSDVYFIPVGIVATCGFGEIINWVYRDTFSLQGFVCRLLIFTFITFALICVFECRHRKWGRKELPE</sequence>
<dbReference type="AlphaFoldDB" id="A0A412N525"/>
<protein>
    <submittedName>
        <fullName evidence="2">Uncharacterized protein</fullName>
    </submittedName>
</protein>